<organism evidence="2 3">
    <name type="scientific">Cricetulus griseus</name>
    <name type="common">Chinese hamster</name>
    <name type="synonym">Cricetulus barabensis griseus</name>
    <dbReference type="NCBI Taxonomy" id="10029"/>
    <lineage>
        <taxon>Eukaryota</taxon>
        <taxon>Metazoa</taxon>
        <taxon>Chordata</taxon>
        <taxon>Craniata</taxon>
        <taxon>Vertebrata</taxon>
        <taxon>Euteleostomi</taxon>
        <taxon>Mammalia</taxon>
        <taxon>Eutheria</taxon>
        <taxon>Euarchontoglires</taxon>
        <taxon>Glires</taxon>
        <taxon>Rodentia</taxon>
        <taxon>Myomorpha</taxon>
        <taxon>Muroidea</taxon>
        <taxon>Cricetidae</taxon>
        <taxon>Cricetinae</taxon>
        <taxon>Cricetulus</taxon>
    </lineage>
</organism>
<feature type="compositionally biased region" description="Polar residues" evidence="1">
    <location>
        <begin position="116"/>
        <end position="132"/>
    </location>
</feature>
<dbReference type="EMBL" id="JH000639">
    <property type="protein sequence ID" value="EGW03388.1"/>
    <property type="molecule type" value="Genomic_DNA"/>
</dbReference>
<accession>G3HRQ8</accession>
<dbReference type="Proteomes" id="UP000001075">
    <property type="component" value="Unassembled WGS sequence"/>
</dbReference>
<feature type="compositionally biased region" description="Polar residues" evidence="1">
    <location>
        <begin position="87"/>
        <end position="107"/>
    </location>
</feature>
<dbReference type="PANTHER" id="PTHR45960">
    <property type="entry name" value="GRB2-ASSOCIATED-BINDING PROTEIN"/>
    <property type="match status" value="1"/>
</dbReference>
<sequence>MNKWVQSICQIYGFNHAEVSTGFSLRNLSSVSHSPRSSPAEFSSSSQYLLRARKSSAPSHSSRHVSPHHQHRLQKQQGELCPYAKPVSTSPVPSGTNSPALKKSTGNVDYLALGFQPSSPSPHCNPSTSSAMSDEEVHYVQVDKEKTQALQNTIQE</sequence>
<evidence type="ECO:0000256" key="1">
    <source>
        <dbReference type="SAM" id="MobiDB-lite"/>
    </source>
</evidence>
<dbReference type="GO" id="GO:0005737">
    <property type="term" value="C:cytoplasm"/>
    <property type="evidence" value="ECO:0007669"/>
    <property type="project" value="TreeGrafter"/>
</dbReference>
<name>G3HRQ8_CRIGR</name>
<evidence type="ECO:0000313" key="2">
    <source>
        <dbReference type="EMBL" id="EGW03388.1"/>
    </source>
</evidence>
<protein>
    <submittedName>
        <fullName evidence="2">GRB2-associated-binding protein 2</fullName>
    </submittedName>
</protein>
<dbReference type="PANTHER" id="PTHR45960:SF1">
    <property type="entry name" value="GRB2-ASSOCIATED-BINDING PROTEIN 2"/>
    <property type="match status" value="1"/>
</dbReference>
<feature type="compositionally biased region" description="Low complexity" evidence="1">
    <location>
        <begin position="29"/>
        <end position="46"/>
    </location>
</feature>
<evidence type="ECO:0000313" key="3">
    <source>
        <dbReference type="Proteomes" id="UP000001075"/>
    </source>
</evidence>
<dbReference type="AlphaFoldDB" id="G3HRQ8"/>
<reference evidence="3" key="1">
    <citation type="journal article" date="2011" name="Nat. Biotechnol.">
        <title>The genomic sequence of the Chinese hamster ovary (CHO)-K1 cell line.</title>
        <authorList>
            <person name="Xu X."/>
            <person name="Nagarajan H."/>
            <person name="Lewis N.E."/>
            <person name="Pan S."/>
            <person name="Cai Z."/>
            <person name="Liu X."/>
            <person name="Chen W."/>
            <person name="Xie M."/>
            <person name="Wang W."/>
            <person name="Hammond S."/>
            <person name="Andersen M.R."/>
            <person name="Neff N."/>
            <person name="Passarelli B."/>
            <person name="Koh W."/>
            <person name="Fan H.C."/>
            <person name="Wang J."/>
            <person name="Gui Y."/>
            <person name="Lee K.H."/>
            <person name="Betenbaugh M.J."/>
            <person name="Quake S.R."/>
            <person name="Famili I."/>
            <person name="Palsson B.O."/>
            <person name="Wang J."/>
        </authorList>
    </citation>
    <scope>NUCLEOTIDE SEQUENCE [LARGE SCALE GENOMIC DNA]</scope>
    <source>
        <strain evidence="3">CHO K1 cell line</strain>
    </source>
</reference>
<feature type="region of interest" description="Disordered" evidence="1">
    <location>
        <begin position="28"/>
        <end position="136"/>
    </location>
</feature>
<feature type="compositionally biased region" description="Basic residues" evidence="1">
    <location>
        <begin position="61"/>
        <end position="74"/>
    </location>
</feature>
<dbReference type="GO" id="GO:0005068">
    <property type="term" value="F:transmembrane receptor protein tyrosine kinase adaptor activity"/>
    <property type="evidence" value="ECO:0007669"/>
    <property type="project" value="TreeGrafter"/>
</dbReference>
<dbReference type="InterPro" id="IPR046355">
    <property type="entry name" value="Gab1-4-like"/>
</dbReference>
<proteinExistence type="predicted"/>
<dbReference type="InParanoid" id="G3HRQ8"/>
<dbReference type="STRING" id="10029.G3HRQ8"/>
<gene>
    <name evidence="2" type="ORF">I79_013530</name>
</gene>